<accession>A0A8D8P1C1</accession>
<evidence type="ECO:0000313" key="2">
    <source>
        <dbReference type="EMBL" id="CAG6585577.1"/>
    </source>
</evidence>
<dbReference type="EMBL" id="HBUE01315896">
    <property type="protein sequence ID" value="CAG6585577.1"/>
    <property type="molecule type" value="Transcribed_RNA"/>
</dbReference>
<reference evidence="2" key="1">
    <citation type="submission" date="2021-05" db="EMBL/GenBank/DDBJ databases">
        <authorList>
            <person name="Alioto T."/>
            <person name="Alioto T."/>
            <person name="Gomez Garrido J."/>
        </authorList>
    </citation>
    <scope>NUCLEOTIDE SEQUENCE</scope>
</reference>
<feature type="region of interest" description="Disordered" evidence="1">
    <location>
        <begin position="1"/>
        <end position="29"/>
    </location>
</feature>
<name>A0A8D8P1C1_CULPI</name>
<organism evidence="2">
    <name type="scientific">Culex pipiens</name>
    <name type="common">House mosquito</name>
    <dbReference type="NCBI Taxonomy" id="7175"/>
    <lineage>
        <taxon>Eukaryota</taxon>
        <taxon>Metazoa</taxon>
        <taxon>Ecdysozoa</taxon>
        <taxon>Arthropoda</taxon>
        <taxon>Hexapoda</taxon>
        <taxon>Insecta</taxon>
        <taxon>Pterygota</taxon>
        <taxon>Neoptera</taxon>
        <taxon>Endopterygota</taxon>
        <taxon>Diptera</taxon>
        <taxon>Nematocera</taxon>
        <taxon>Culicoidea</taxon>
        <taxon>Culicidae</taxon>
        <taxon>Culicinae</taxon>
        <taxon>Culicini</taxon>
        <taxon>Culex</taxon>
        <taxon>Culex</taxon>
    </lineage>
</organism>
<protein>
    <submittedName>
        <fullName evidence="2">(northern house mosquito) hypothetical protein</fullName>
    </submittedName>
</protein>
<feature type="compositionally biased region" description="Polar residues" evidence="1">
    <location>
        <begin position="9"/>
        <end position="19"/>
    </location>
</feature>
<dbReference type="EMBL" id="HBUE01209493">
    <property type="protein sequence ID" value="CAG6533679.1"/>
    <property type="molecule type" value="Transcribed_RNA"/>
</dbReference>
<sequence>MKTKRRMENWTSTLTTPETDGNRRRRWPRRSCSRVSRRLGREVPVLAAAEVQSFRGWARRATRESHQHHRLSAPQSDRSGLKIRRNLDGKELLPVALSFRDIRQDLWIRMGIAKRPWPLPATKITP</sequence>
<evidence type="ECO:0000256" key="1">
    <source>
        <dbReference type="SAM" id="MobiDB-lite"/>
    </source>
</evidence>
<dbReference type="AlphaFoldDB" id="A0A8D8P1C1"/>
<proteinExistence type="predicted"/>